<dbReference type="InterPro" id="IPR023346">
    <property type="entry name" value="Lysozyme-like_dom_sf"/>
</dbReference>
<evidence type="ECO:0000256" key="1">
    <source>
        <dbReference type="SAM" id="SignalP"/>
    </source>
</evidence>
<dbReference type="Gene3D" id="1.20.141.10">
    <property type="entry name" value="Chitosanase, subunit A, domain 1"/>
    <property type="match status" value="1"/>
</dbReference>
<dbReference type="OrthoDB" id="76114at2759"/>
<dbReference type="Pfam" id="PF01374">
    <property type="entry name" value="Glyco_hydro_46"/>
    <property type="match status" value="1"/>
</dbReference>
<feature type="signal peptide" evidence="1">
    <location>
        <begin position="1"/>
        <end position="22"/>
    </location>
</feature>
<dbReference type="EMBL" id="JANBTW010000068">
    <property type="protein sequence ID" value="KAJ2673438.1"/>
    <property type="molecule type" value="Genomic_DNA"/>
</dbReference>
<dbReference type="GO" id="GO:0016977">
    <property type="term" value="F:chitosanase activity"/>
    <property type="evidence" value="ECO:0007669"/>
    <property type="project" value="InterPro"/>
</dbReference>
<reference evidence="2" key="1">
    <citation type="submission" date="2022-07" db="EMBL/GenBank/DDBJ databases">
        <title>Phylogenomic reconstructions and comparative analyses of Kickxellomycotina fungi.</title>
        <authorList>
            <person name="Reynolds N.K."/>
            <person name="Stajich J.E."/>
            <person name="Barry K."/>
            <person name="Grigoriev I.V."/>
            <person name="Crous P."/>
            <person name="Smith M.E."/>
        </authorList>
    </citation>
    <scope>NUCLEOTIDE SEQUENCE</scope>
    <source>
        <strain evidence="2">NRRL 3115</strain>
    </source>
</reference>
<dbReference type="GO" id="GO:0005576">
    <property type="term" value="C:extracellular region"/>
    <property type="evidence" value="ECO:0007669"/>
    <property type="project" value="InterPro"/>
</dbReference>
<evidence type="ECO:0000313" key="3">
    <source>
        <dbReference type="Proteomes" id="UP001151518"/>
    </source>
</evidence>
<organism evidence="2 3">
    <name type="scientific">Coemansia spiralis</name>
    <dbReference type="NCBI Taxonomy" id="417178"/>
    <lineage>
        <taxon>Eukaryota</taxon>
        <taxon>Fungi</taxon>
        <taxon>Fungi incertae sedis</taxon>
        <taxon>Zoopagomycota</taxon>
        <taxon>Kickxellomycotina</taxon>
        <taxon>Kickxellomycetes</taxon>
        <taxon>Kickxellales</taxon>
        <taxon>Kickxellaceae</taxon>
        <taxon>Coemansia</taxon>
    </lineage>
</organism>
<feature type="chain" id="PRO_5040907205" evidence="1">
    <location>
        <begin position="23"/>
        <end position="271"/>
    </location>
</feature>
<proteinExistence type="predicted"/>
<dbReference type="Gene3D" id="3.30.386.10">
    <property type="entry name" value="Chitosanase, subunit A, domain 2"/>
    <property type="match status" value="1"/>
</dbReference>
<gene>
    <name evidence="2" type="ORF">GGI25_004700</name>
</gene>
<dbReference type="GO" id="GO:0005975">
    <property type="term" value="P:carbohydrate metabolic process"/>
    <property type="evidence" value="ECO:0007669"/>
    <property type="project" value="InterPro"/>
</dbReference>
<name>A0A9W8KVC1_9FUNG</name>
<comment type="caution">
    <text evidence="2">The sequence shown here is derived from an EMBL/GenBank/DDBJ whole genome shotgun (WGS) entry which is preliminary data.</text>
</comment>
<dbReference type="Proteomes" id="UP001151518">
    <property type="component" value="Unassembled WGS sequence"/>
</dbReference>
<dbReference type="AlphaFoldDB" id="A0A9W8KVC1"/>
<evidence type="ECO:0000313" key="2">
    <source>
        <dbReference type="EMBL" id="KAJ2673438.1"/>
    </source>
</evidence>
<dbReference type="InterPro" id="IPR023099">
    <property type="entry name" value="Glyco_hydro_46_N"/>
</dbReference>
<dbReference type="SUPFAM" id="SSF53955">
    <property type="entry name" value="Lysozyme-like"/>
    <property type="match status" value="1"/>
</dbReference>
<sequence length="271" mass="29516">MKLSLLIIAVTAAIISTEVVDAAPSSMSNCVTQFSETIINLLQNGQESTNFAQCTKDNSGNGYAAGVINFTTGSGDAWRVIKTFMSMKGYANEFDEYKDNIDTYIQGNDGSTEGLDNFCDGWKKASDNKSNSFWNAQETILGTEYYKPAQKQTSNLKIALDVTKAAVLDSAIVDGPGSGKTSMGGIIKTTNNMINKDIKGDSGSTLSINGYNVDEIAWLKLFLKRRTTVNSGSKPNVNAYNQIIKDREYSWDTSTLVVQDDSGEEHTLQCH</sequence>
<dbReference type="InterPro" id="IPR000400">
    <property type="entry name" value="Glyco_hydro_46"/>
</dbReference>
<keyword evidence="1" id="KW-0732">Signal</keyword>
<accession>A0A9W8KVC1</accession>
<protein>
    <submittedName>
        <fullName evidence="2">Uncharacterized protein</fullName>
    </submittedName>
</protein>